<dbReference type="Gene3D" id="3.40.50.720">
    <property type="entry name" value="NAD(P)-binding Rossmann-like Domain"/>
    <property type="match status" value="1"/>
</dbReference>
<accession>A7NHF5</accession>
<dbReference type="AlphaFoldDB" id="A7NHF5"/>
<protein>
    <submittedName>
        <fullName evidence="3">Oxidoreductase domain protein</fullName>
    </submittedName>
</protein>
<dbReference type="Gene3D" id="3.30.360.10">
    <property type="entry name" value="Dihydrodipicolinate Reductase, domain 2"/>
    <property type="match status" value="1"/>
</dbReference>
<dbReference type="GO" id="GO:0000166">
    <property type="term" value="F:nucleotide binding"/>
    <property type="evidence" value="ECO:0007669"/>
    <property type="project" value="InterPro"/>
</dbReference>
<proteinExistence type="predicted"/>
<dbReference type="SUPFAM" id="SSF55347">
    <property type="entry name" value="Glyceraldehyde-3-phosphate dehydrogenase-like, C-terminal domain"/>
    <property type="match status" value="1"/>
</dbReference>
<keyword evidence="4" id="KW-1185">Reference proteome</keyword>
<dbReference type="PANTHER" id="PTHR43377:SF6">
    <property type="entry name" value="GFO_IDH_MOCA-LIKE OXIDOREDUCTASE N-TERMINAL DOMAIN-CONTAINING PROTEIN"/>
    <property type="match status" value="1"/>
</dbReference>
<dbReference type="eggNOG" id="COG0673">
    <property type="taxonomic scope" value="Bacteria"/>
</dbReference>
<dbReference type="EMBL" id="CP000804">
    <property type="protein sequence ID" value="ABU56902.1"/>
    <property type="molecule type" value="Genomic_DNA"/>
</dbReference>
<dbReference type="InterPro" id="IPR055170">
    <property type="entry name" value="GFO_IDH_MocA-like_dom"/>
</dbReference>
<dbReference type="STRING" id="383372.Rcas_0785"/>
<dbReference type="OrthoDB" id="9783105at2"/>
<dbReference type="Pfam" id="PF01408">
    <property type="entry name" value="GFO_IDH_MocA"/>
    <property type="match status" value="1"/>
</dbReference>
<dbReference type="InterPro" id="IPR051450">
    <property type="entry name" value="Gfo/Idh/MocA_Oxidoreductases"/>
</dbReference>
<sequence>MADTSQQSRQTATRRRIPPVAVIGCGYWGKNLVRNFYHLGALAMVCDSTEAGRAAAAQIAPDVPVVASLDEVTAGAVVIATPAVTHYDLARQALETGRDVFVEKPLALTYAQGARLVQIAREQRRILMVGHVLEYHPAVVRLIDMVRSGALGDIYYIYSNRLSLGKVRREENILWSFAPHDIAIILRLLGAMPVQVSAAGGNYIQPNIADVTVTNLLFDNGVRAHIHVSWLHPFKEQRLVVIGSQKMASFDDVAKELVLYDQRVEVREGEPVPVRGAGERVAFDATEPLRLECEAFLRAVLTREPPLTDGESGLRVLRVLQAAQRSLVTNGEPVPLLVETLQDQG</sequence>
<dbReference type="Proteomes" id="UP000000263">
    <property type="component" value="Chromosome"/>
</dbReference>
<evidence type="ECO:0000259" key="1">
    <source>
        <dbReference type="Pfam" id="PF01408"/>
    </source>
</evidence>
<organism evidence="3 4">
    <name type="scientific">Roseiflexus castenholzii (strain DSM 13941 / HLO8)</name>
    <dbReference type="NCBI Taxonomy" id="383372"/>
    <lineage>
        <taxon>Bacteria</taxon>
        <taxon>Bacillati</taxon>
        <taxon>Chloroflexota</taxon>
        <taxon>Chloroflexia</taxon>
        <taxon>Chloroflexales</taxon>
        <taxon>Roseiflexineae</taxon>
        <taxon>Roseiflexaceae</taxon>
        <taxon>Roseiflexus</taxon>
    </lineage>
</organism>
<name>A7NHF5_ROSCS</name>
<feature type="domain" description="GFO/IDH/MocA-like oxidoreductase" evidence="2">
    <location>
        <begin position="141"/>
        <end position="247"/>
    </location>
</feature>
<dbReference type="KEGG" id="rca:Rcas_0785"/>
<evidence type="ECO:0000313" key="3">
    <source>
        <dbReference type="EMBL" id="ABU56902.1"/>
    </source>
</evidence>
<dbReference type="SUPFAM" id="SSF51735">
    <property type="entry name" value="NAD(P)-binding Rossmann-fold domains"/>
    <property type="match status" value="1"/>
</dbReference>
<gene>
    <name evidence="3" type="ordered locus">Rcas_0785</name>
</gene>
<dbReference type="HOGENOM" id="CLU_023194_10_2_0"/>
<reference evidence="3 4" key="1">
    <citation type="submission" date="2007-08" db="EMBL/GenBank/DDBJ databases">
        <title>Complete sequence of Roseiflexus castenholzii DSM 13941.</title>
        <authorList>
            <consortium name="US DOE Joint Genome Institute"/>
            <person name="Copeland A."/>
            <person name="Lucas S."/>
            <person name="Lapidus A."/>
            <person name="Barry K."/>
            <person name="Glavina del Rio T."/>
            <person name="Dalin E."/>
            <person name="Tice H."/>
            <person name="Pitluck S."/>
            <person name="Thompson L.S."/>
            <person name="Brettin T."/>
            <person name="Bruce D."/>
            <person name="Detter J.C."/>
            <person name="Han C."/>
            <person name="Tapia R."/>
            <person name="Schmutz J."/>
            <person name="Larimer F."/>
            <person name="Land M."/>
            <person name="Hauser L."/>
            <person name="Kyrpides N."/>
            <person name="Mikhailova N."/>
            <person name="Bryant D.A."/>
            <person name="Hanada S."/>
            <person name="Tsukatani Y."/>
            <person name="Richardson P."/>
        </authorList>
    </citation>
    <scope>NUCLEOTIDE SEQUENCE [LARGE SCALE GENOMIC DNA]</scope>
    <source>
        <strain evidence="4">DSM 13941 / HLO8</strain>
    </source>
</reference>
<dbReference type="Pfam" id="PF22725">
    <property type="entry name" value="GFO_IDH_MocA_C3"/>
    <property type="match status" value="1"/>
</dbReference>
<dbReference type="RefSeq" id="WP_012119332.1">
    <property type="nucleotide sequence ID" value="NC_009767.1"/>
</dbReference>
<dbReference type="InterPro" id="IPR000683">
    <property type="entry name" value="Gfo/Idh/MocA-like_OxRdtase_N"/>
</dbReference>
<dbReference type="InterPro" id="IPR036291">
    <property type="entry name" value="NAD(P)-bd_dom_sf"/>
</dbReference>
<feature type="domain" description="Gfo/Idh/MocA-like oxidoreductase N-terminal" evidence="1">
    <location>
        <begin position="20"/>
        <end position="131"/>
    </location>
</feature>
<dbReference type="PANTHER" id="PTHR43377">
    <property type="entry name" value="BILIVERDIN REDUCTASE A"/>
    <property type="match status" value="1"/>
</dbReference>
<evidence type="ECO:0000259" key="2">
    <source>
        <dbReference type="Pfam" id="PF22725"/>
    </source>
</evidence>
<evidence type="ECO:0000313" key="4">
    <source>
        <dbReference type="Proteomes" id="UP000000263"/>
    </source>
</evidence>